<dbReference type="Proteomes" id="UP000184073">
    <property type="component" value="Unassembled WGS sequence"/>
</dbReference>
<evidence type="ECO:0000313" key="1">
    <source>
        <dbReference type="EMBL" id="OJI97840.1"/>
    </source>
</evidence>
<gene>
    <name evidence="1" type="ORF">ASPVEDRAFT_37280</name>
</gene>
<dbReference type="EMBL" id="KV878126">
    <property type="protein sequence ID" value="OJI97840.1"/>
    <property type="molecule type" value="Genomic_DNA"/>
</dbReference>
<dbReference type="AlphaFoldDB" id="A0A1L9P8H5"/>
<organism evidence="1 2">
    <name type="scientific">Aspergillus versicolor CBS 583.65</name>
    <dbReference type="NCBI Taxonomy" id="1036611"/>
    <lineage>
        <taxon>Eukaryota</taxon>
        <taxon>Fungi</taxon>
        <taxon>Dikarya</taxon>
        <taxon>Ascomycota</taxon>
        <taxon>Pezizomycotina</taxon>
        <taxon>Eurotiomycetes</taxon>
        <taxon>Eurotiomycetidae</taxon>
        <taxon>Eurotiales</taxon>
        <taxon>Aspergillaceae</taxon>
        <taxon>Aspergillus</taxon>
        <taxon>Aspergillus subgen. Nidulantes</taxon>
    </lineage>
</organism>
<evidence type="ECO:0000313" key="2">
    <source>
        <dbReference type="Proteomes" id="UP000184073"/>
    </source>
</evidence>
<proteinExistence type="predicted"/>
<reference evidence="2" key="1">
    <citation type="journal article" date="2017" name="Genome Biol.">
        <title>Comparative genomics reveals high biological diversity and specific adaptations in the industrially and medically important fungal genus Aspergillus.</title>
        <authorList>
            <person name="de Vries R.P."/>
            <person name="Riley R."/>
            <person name="Wiebenga A."/>
            <person name="Aguilar-Osorio G."/>
            <person name="Amillis S."/>
            <person name="Uchima C.A."/>
            <person name="Anderluh G."/>
            <person name="Asadollahi M."/>
            <person name="Askin M."/>
            <person name="Barry K."/>
            <person name="Battaglia E."/>
            <person name="Bayram O."/>
            <person name="Benocci T."/>
            <person name="Braus-Stromeyer S.A."/>
            <person name="Caldana C."/>
            <person name="Canovas D."/>
            <person name="Cerqueira G.C."/>
            <person name="Chen F."/>
            <person name="Chen W."/>
            <person name="Choi C."/>
            <person name="Clum A."/>
            <person name="Dos Santos R.A."/>
            <person name="Damasio A.R."/>
            <person name="Diallinas G."/>
            <person name="Emri T."/>
            <person name="Fekete E."/>
            <person name="Flipphi M."/>
            <person name="Freyberg S."/>
            <person name="Gallo A."/>
            <person name="Gournas C."/>
            <person name="Habgood R."/>
            <person name="Hainaut M."/>
            <person name="Harispe M.L."/>
            <person name="Henrissat B."/>
            <person name="Hilden K.S."/>
            <person name="Hope R."/>
            <person name="Hossain A."/>
            <person name="Karabika E."/>
            <person name="Karaffa L."/>
            <person name="Karanyi Z."/>
            <person name="Krasevec N."/>
            <person name="Kuo A."/>
            <person name="Kusch H."/>
            <person name="LaButti K."/>
            <person name="Lagendijk E.L."/>
            <person name="Lapidus A."/>
            <person name="Levasseur A."/>
            <person name="Lindquist E."/>
            <person name="Lipzen A."/>
            <person name="Logrieco A.F."/>
            <person name="MacCabe A."/>
            <person name="Maekelae M.R."/>
            <person name="Malavazi I."/>
            <person name="Melin P."/>
            <person name="Meyer V."/>
            <person name="Mielnichuk N."/>
            <person name="Miskei M."/>
            <person name="Molnar A.P."/>
            <person name="Mule G."/>
            <person name="Ngan C.Y."/>
            <person name="Orejas M."/>
            <person name="Orosz E."/>
            <person name="Ouedraogo J.P."/>
            <person name="Overkamp K.M."/>
            <person name="Park H.-S."/>
            <person name="Perrone G."/>
            <person name="Piumi F."/>
            <person name="Punt P.J."/>
            <person name="Ram A.F."/>
            <person name="Ramon A."/>
            <person name="Rauscher S."/>
            <person name="Record E."/>
            <person name="Riano-Pachon D.M."/>
            <person name="Robert V."/>
            <person name="Roehrig J."/>
            <person name="Ruller R."/>
            <person name="Salamov A."/>
            <person name="Salih N.S."/>
            <person name="Samson R.A."/>
            <person name="Sandor E."/>
            <person name="Sanguinetti M."/>
            <person name="Schuetze T."/>
            <person name="Sepcic K."/>
            <person name="Shelest E."/>
            <person name="Sherlock G."/>
            <person name="Sophianopoulou V."/>
            <person name="Squina F.M."/>
            <person name="Sun H."/>
            <person name="Susca A."/>
            <person name="Todd R.B."/>
            <person name="Tsang A."/>
            <person name="Unkles S.E."/>
            <person name="van de Wiele N."/>
            <person name="van Rossen-Uffink D."/>
            <person name="Oliveira J.V."/>
            <person name="Vesth T.C."/>
            <person name="Visser J."/>
            <person name="Yu J.-H."/>
            <person name="Zhou M."/>
            <person name="Andersen M.R."/>
            <person name="Archer D.B."/>
            <person name="Baker S.E."/>
            <person name="Benoit I."/>
            <person name="Brakhage A.A."/>
            <person name="Braus G.H."/>
            <person name="Fischer R."/>
            <person name="Frisvad J.C."/>
            <person name="Goldman G.H."/>
            <person name="Houbraken J."/>
            <person name="Oakley B."/>
            <person name="Pocsi I."/>
            <person name="Scazzocchio C."/>
            <person name="Seiboth B."/>
            <person name="vanKuyk P.A."/>
            <person name="Wortman J."/>
            <person name="Dyer P.S."/>
            <person name="Grigoriev I.V."/>
        </authorList>
    </citation>
    <scope>NUCLEOTIDE SEQUENCE [LARGE SCALE GENOMIC DNA]</scope>
    <source>
        <strain evidence="2">CBS 583.65</strain>
    </source>
</reference>
<keyword evidence="2" id="KW-1185">Reference proteome</keyword>
<name>A0A1L9P8H5_ASPVE</name>
<dbReference type="GeneID" id="63726946"/>
<dbReference type="RefSeq" id="XP_040663603.1">
    <property type="nucleotide sequence ID" value="XM_040811435.1"/>
</dbReference>
<protein>
    <submittedName>
        <fullName evidence="1">Uncharacterized protein</fullName>
    </submittedName>
</protein>
<sequence>MDIESLNSNPPSIFLSFRGMLLGAWNGLDASAECAEIWNSSWKPWFDKRKTRCFVDFGC</sequence>
<accession>A0A1L9P8H5</accession>
<dbReference type="VEuPathDB" id="FungiDB:ASPVEDRAFT_37280"/>